<comment type="caution">
    <text evidence="1">The sequence shown here is derived from an EMBL/GenBank/DDBJ whole genome shotgun (WGS) entry which is preliminary data.</text>
</comment>
<dbReference type="Gene3D" id="1.10.260.40">
    <property type="entry name" value="lambda repressor-like DNA-binding domains"/>
    <property type="match status" value="1"/>
</dbReference>
<evidence type="ECO:0000313" key="2">
    <source>
        <dbReference type="Proteomes" id="UP000543579"/>
    </source>
</evidence>
<accession>A0A7W5CIB7</accession>
<dbReference type="Proteomes" id="UP000543579">
    <property type="component" value="Unassembled WGS sequence"/>
</dbReference>
<sequence length="78" mass="8066">MDHSLAKLTADKVAASILRAGRSKASVASAAGIPNSTFGRKIDGHVEFTLGELLRVARAVGVSPSEYVPAEFVEAKAA</sequence>
<evidence type="ECO:0000313" key="1">
    <source>
        <dbReference type="EMBL" id="MBB3158233.1"/>
    </source>
</evidence>
<dbReference type="AlphaFoldDB" id="A0A7W5CIB7"/>
<dbReference type="RefSeq" id="WP_183419688.1">
    <property type="nucleotide sequence ID" value="NZ_JACHXY010000002.1"/>
</dbReference>
<dbReference type="InterPro" id="IPR010982">
    <property type="entry name" value="Lambda_DNA-bd_dom_sf"/>
</dbReference>
<name>A0A7W5CIB7_9MICO</name>
<dbReference type="GO" id="GO:0003677">
    <property type="term" value="F:DNA binding"/>
    <property type="evidence" value="ECO:0007669"/>
    <property type="project" value="InterPro"/>
</dbReference>
<reference evidence="1 2" key="1">
    <citation type="submission" date="2020-08" db="EMBL/GenBank/DDBJ databases">
        <title>Genomic Encyclopedia of Type Strains, Phase III (KMG-III): the genomes of soil and plant-associated and newly described type strains.</title>
        <authorList>
            <person name="Whitman W."/>
        </authorList>
    </citation>
    <scope>NUCLEOTIDE SEQUENCE [LARGE SCALE GENOMIC DNA]</scope>
    <source>
        <strain evidence="1 2">CECT 8356</strain>
    </source>
</reference>
<protein>
    <submittedName>
        <fullName evidence="1">Lambda repressor-like predicted transcriptional regulator</fullName>
    </submittedName>
</protein>
<dbReference type="EMBL" id="JACHXY010000002">
    <property type="protein sequence ID" value="MBB3158233.1"/>
    <property type="molecule type" value="Genomic_DNA"/>
</dbReference>
<proteinExistence type="predicted"/>
<dbReference type="SUPFAM" id="SSF47413">
    <property type="entry name" value="lambda repressor-like DNA-binding domains"/>
    <property type="match status" value="1"/>
</dbReference>
<organism evidence="1 2">
    <name type="scientific">Microbacterium proteolyticum</name>
    <dbReference type="NCBI Taxonomy" id="1572644"/>
    <lineage>
        <taxon>Bacteria</taxon>
        <taxon>Bacillati</taxon>
        <taxon>Actinomycetota</taxon>
        <taxon>Actinomycetes</taxon>
        <taxon>Micrococcales</taxon>
        <taxon>Microbacteriaceae</taxon>
        <taxon>Microbacterium</taxon>
    </lineage>
</organism>
<gene>
    <name evidence="1" type="ORF">FHS07_001929</name>
</gene>